<sequence length="622" mass="67655">MTDSGSEMEGLVPSRQSGRLRLPTKSIAQYETFQRNQTISKKREAAAAGLAKAGRPRLSVVSEQPTLSSPPPRILQTPSKAAKGKGKLNNPPSLPAIAKGGRIMSPNQEPPVDEINWPPHPGPRPRPSGDVVLDGVELKEWNRQRLIFYLSYRDNKVFDRNSDYPDLKRALGNDPKWDSDADEIDLRGLNQDRDTRAVITAEDVEVDMSEFDTEPAPRKPVPVCSISPPRTAGPNVIKSPNARVRGSQSATNLFQSKRPAERESEYEHANKRHQLDPKAPSMSTSIVRRDPFQPQPAARNSGQGLPPLENSSSQPHARGTNYTDGTSSRSRPFEPPLPSAGTSANVSKTLHPPPVTNWQPQPTGSRSAIQGSGRAPAEPLFVDRPPAPARALPRAPSEAPAYSRGASQAPVYDRPPTQVLPRTLYPRARPQPVPQSRAPSRAPSPRGCLSTFASGQGQYCPPSPAPARPRSPAPQPTRARSYSRDPPARRAPPQAPALSRTRDTSQHPQAGSFGGGFDHIPLTRAERELLTRTLEASRARSSVSSSSEQRSSSSTGRSSGHQKQAQRRSASQTSGKNKGQKVRSTLEQASGEDEMDRADEFSDTDERGDVGSKVSDKNYYDL</sequence>
<feature type="non-terminal residue" evidence="2">
    <location>
        <position position="1"/>
    </location>
</feature>
<dbReference type="EMBL" id="JACYCD010000051">
    <property type="protein sequence ID" value="KAF8706839.1"/>
    <property type="molecule type" value="Genomic_DNA"/>
</dbReference>
<feature type="compositionally biased region" description="Polar residues" evidence="1">
    <location>
        <begin position="356"/>
        <end position="370"/>
    </location>
</feature>
<feature type="region of interest" description="Disordered" evidence="1">
    <location>
        <begin position="36"/>
        <end position="128"/>
    </location>
</feature>
<evidence type="ECO:0000313" key="2">
    <source>
        <dbReference type="EMBL" id="KAF8706839.1"/>
    </source>
</evidence>
<feature type="compositionally biased region" description="Polar residues" evidence="1">
    <location>
        <begin position="298"/>
        <end position="330"/>
    </location>
</feature>
<comment type="caution">
    <text evidence="2">The sequence shown here is derived from an EMBL/GenBank/DDBJ whole genome shotgun (WGS) entry which is preliminary data.</text>
</comment>
<name>A0A8H7HR82_9AGAM</name>
<feature type="region of interest" description="Disordered" evidence="1">
    <location>
        <begin position="1"/>
        <end position="23"/>
    </location>
</feature>
<feature type="compositionally biased region" description="Low complexity" evidence="1">
    <location>
        <begin position="539"/>
        <end position="559"/>
    </location>
</feature>
<reference evidence="2" key="1">
    <citation type="submission" date="2020-09" db="EMBL/GenBank/DDBJ databases">
        <title>Comparative genome analyses of four rice-infecting Rhizoctonia solani isolates reveal extensive enrichment of homogalacturonan modification genes.</title>
        <authorList>
            <person name="Lee D.-Y."/>
            <person name="Jeon J."/>
            <person name="Kim K.-T."/>
            <person name="Cheong K."/>
            <person name="Song H."/>
            <person name="Choi G."/>
            <person name="Ko J."/>
            <person name="Opiyo S.O."/>
            <person name="Zuo S."/>
            <person name="Madhav S."/>
            <person name="Lee Y.-H."/>
            <person name="Wang G.-L."/>
        </authorList>
    </citation>
    <scope>NUCLEOTIDE SEQUENCE</scope>
    <source>
        <strain evidence="2">AG1-IA WGL</strain>
    </source>
</reference>
<feature type="compositionally biased region" description="Basic and acidic residues" evidence="1">
    <location>
        <begin position="524"/>
        <end position="538"/>
    </location>
</feature>
<dbReference type="AlphaFoldDB" id="A0A8H7HR82"/>
<evidence type="ECO:0000313" key="3">
    <source>
        <dbReference type="Proteomes" id="UP000602905"/>
    </source>
</evidence>
<protein>
    <submittedName>
        <fullName evidence="2">Uncharacterized protein</fullName>
    </submittedName>
</protein>
<feature type="compositionally biased region" description="Pro residues" evidence="1">
    <location>
        <begin position="461"/>
        <end position="475"/>
    </location>
</feature>
<accession>A0A8H7HR82</accession>
<feature type="compositionally biased region" description="Basic and acidic residues" evidence="1">
    <location>
        <begin position="258"/>
        <end position="276"/>
    </location>
</feature>
<feature type="compositionally biased region" description="Low complexity" evidence="1">
    <location>
        <begin position="46"/>
        <end position="58"/>
    </location>
</feature>
<feature type="compositionally biased region" description="Low complexity" evidence="1">
    <location>
        <begin position="436"/>
        <end position="446"/>
    </location>
</feature>
<organism evidence="2 3">
    <name type="scientific">Rhizoctonia solani</name>
    <dbReference type="NCBI Taxonomy" id="456999"/>
    <lineage>
        <taxon>Eukaryota</taxon>
        <taxon>Fungi</taxon>
        <taxon>Dikarya</taxon>
        <taxon>Basidiomycota</taxon>
        <taxon>Agaricomycotina</taxon>
        <taxon>Agaricomycetes</taxon>
        <taxon>Cantharellales</taxon>
        <taxon>Ceratobasidiaceae</taxon>
        <taxon>Rhizoctonia</taxon>
    </lineage>
</organism>
<proteinExistence type="predicted"/>
<feature type="region of interest" description="Disordered" evidence="1">
    <location>
        <begin position="207"/>
        <end position="622"/>
    </location>
</feature>
<gene>
    <name evidence="2" type="ORF">RHS03_04530</name>
</gene>
<dbReference type="OrthoDB" id="3323162at2759"/>
<feature type="compositionally biased region" description="Polar residues" evidence="1">
    <location>
        <begin position="561"/>
        <end position="588"/>
    </location>
</feature>
<feature type="compositionally biased region" description="Polar residues" evidence="1">
    <location>
        <begin position="246"/>
        <end position="255"/>
    </location>
</feature>
<feature type="compositionally biased region" description="Low complexity" evidence="1">
    <location>
        <begin position="389"/>
        <end position="401"/>
    </location>
</feature>
<evidence type="ECO:0000256" key="1">
    <source>
        <dbReference type="SAM" id="MobiDB-lite"/>
    </source>
</evidence>
<dbReference type="Proteomes" id="UP000602905">
    <property type="component" value="Unassembled WGS sequence"/>
</dbReference>
<feature type="compositionally biased region" description="Basic and acidic residues" evidence="1">
    <location>
        <begin position="598"/>
        <end position="622"/>
    </location>
</feature>